<dbReference type="EMBL" id="HBNS01061859">
    <property type="protein sequence ID" value="CAE4670112.1"/>
    <property type="molecule type" value="Transcribed_RNA"/>
</dbReference>
<feature type="transmembrane region" description="Helical" evidence="1">
    <location>
        <begin position="37"/>
        <end position="61"/>
    </location>
</feature>
<dbReference type="PANTHER" id="PTHR32301:SF6">
    <property type="entry name" value="GOLVESIN-RELATED"/>
    <property type="match status" value="1"/>
</dbReference>
<accession>A0A7S4TAY3</accession>
<keyword evidence="1" id="KW-0812">Transmembrane</keyword>
<keyword evidence="1" id="KW-1133">Transmembrane helix</keyword>
<protein>
    <recommendedName>
        <fullName evidence="3">Sulfotransferase domain-containing protein</fullName>
    </recommendedName>
</protein>
<proteinExistence type="predicted"/>
<dbReference type="Gene3D" id="3.40.50.300">
    <property type="entry name" value="P-loop containing nucleotide triphosphate hydrolases"/>
    <property type="match status" value="1"/>
</dbReference>
<organism evidence="2">
    <name type="scientific">Ditylum brightwellii</name>
    <dbReference type="NCBI Taxonomy" id="49249"/>
    <lineage>
        <taxon>Eukaryota</taxon>
        <taxon>Sar</taxon>
        <taxon>Stramenopiles</taxon>
        <taxon>Ochrophyta</taxon>
        <taxon>Bacillariophyta</taxon>
        <taxon>Mediophyceae</taxon>
        <taxon>Lithodesmiophycidae</taxon>
        <taxon>Lithodesmiales</taxon>
        <taxon>Lithodesmiaceae</taxon>
        <taxon>Ditylum</taxon>
    </lineage>
</organism>
<sequence length="394" mass="44959">MGQNINIPHRPLQQSSERTTVASSNTIFSTTRIQRTVLSAFMITALFILAATSTTLASPILDEFKEADQINLVDSGKQNLPSPTQPLLRKGRRLEEWEVGEVYQNAVNSAAAPILPPLPDLVAHNVAGIVDIIQEGEIPFFWNVPMAGGNIVKSYYGGCVGKTLAAQEVASEKTDESFISTFLDGPIRFVNIDTHTKTGIQRAKELHLIQSGIVDMFISPYFVETLDLFDPSNKARLFTIFRHPVHRIANIFYLQHGRDSDVSIEEFVNRPDLENNWMVRYLVNKREGAITGNDLELAKEILRRKFVVGLFEHIWEAIDRFDGYFGWVNDQHGECRDGIISDMLKRHEYNMLEIGSPAWNTLLDKNYFDMMLYNYAQILYEEQHTLFSLYEHFH</sequence>
<name>A0A7S4TAY3_9STRA</name>
<gene>
    <name evidence="2" type="ORF">DBRI00130_LOCUS44614</name>
</gene>
<evidence type="ECO:0000256" key="1">
    <source>
        <dbReference type="SAM" id="Phobius"/>
    </source>
</evidence>
<evidence type="ECO:0000313" key="2">
    <source>
        <dbReference type="EMBL" id="CAE4670112.1"/>
    </source>
</evidence>
<evidence type="ECO:0008006" key="3">
    <source>
        <dbReference type="Google" id="ProtNLM"/>
    </source>
</evidence>
<dbReference type="PANTHER" id="PTHR32301">
    <property type="entry name" value="COUNTIN RECEPTOR CNR3-RELATED"/>
    <property type="match status" value="1"/>
</dbReference>
<dbReference type="AlphaFoldDB" id="A0A7S4TAY3"/>
<reference evidence="2" key="1">
    <citation type="submission" date="2021-01" db="EMBL/GenBank/DDBJ databases">
        <authorList>
            <person name="Corre E."/>
            <person name="Pelletier E."/>
            <person name="Niang G."/>
            <person name="Scheremetjew M."/>
            <person name="Finn R."/>
            <person name="Kale V."/>
            <person name="Holt S."/>
            <person name="Cochrane G."/>
            <person name="Meng A."/>
            <person name="Brown T."/>
            <person name="Cohen L."/>
        </authorList>
    </citation>
    <scope>NUCLEOTIDE SEQUENCE</scope>
    <source>
        <strain evidence="2">GSO104</strain>
    </source>
</reference>
<keyword evidence="1" id="KW-0472">Membrane</keyword>
<dbReference type="InterPro" id="IPR053259">
    <property type="entry name" value="Golvesin-related_Golgi"/>
</dbReference>
<dbReference type="InterPro" id="IPR027417">
    <property type="entry name" value="P-loop_NTPase"/>
</dbReference>